<dbReference type="PANTHER" id="PTHR24186">
    <property type="entry name" value="PROTEIN PHOSPHATASE 1 REGULATORY SUBUNIT"/>
    <property type="match status" value="1"/>
</dbReference>
<dbReference type="PANTHER" id="PTHR24186:SF50">
    <property type="entry name" value="ANKYRIN REPEAT-CONTAINING PROTEIN ITN1-LIKE ISOFORM X1"/>
    <property type="match status" value="1"/>
</dbReference>
<feature type="repeat" description="ANK" evidence="3">
    <location>
        <begin position="187"/>
        <end position="209"/>
    </location>
</feature>
<feature type="non-terminal residue" evidence="4">
    <location>
        <position position="308"/>
    </location>
</feature>
<dbReference type="Gramene" id="PHT87336">
    <property type="protein sequence ID" value="PHT87336"/>
    <property type="gene ID" value="T459_09442"/>
</dbReference>
<dbReference type="SUPFAM" id="SSF48403">
    <property type="entry name" value="Ankyrin repeat"/>
    <property type="match status" value="1"/>
</dbReference>
<sequence length="308" mass="34445">MPLKNKKIRIGNGDYIPAEEKGNVAVKTISAEYLKKDEENEYQVTPTGNTILHLAAHYGHSHFAAEVLNITPALLCHQNKKNETALHIVANEGHIEVVHFLLSIEEHYKDKLMRMKDENGAPTLHKAVRSRHEDVASFLVKEDPEFEFPSNKVRETPMYLEAESGLREALVEILNSCKRPTSSTGPLNRTPLHAAVIQEHTDCVRLLLQWNKSLCEELDVGGLNSLHFAALLGLNEIVSDMLGWKKSLAYFPAGSENDRTTAIHIAVGAGKVDILHELLNHCPDCWELLESNGRNALHESILYSQTNV</sequence>
<dbReference type="SMART" id="SM00248">
    <property type="entry name" value="ANK"/>
    <property type="match status" value="6"/>
</dbReference>
<dbReference type="STRING" id="4072.A0A2G2ZZD4"/>
<proteinExistence type="predicted"/>
<keyword evidence="2 3" id="KW-0040">ANK repeat</keyword>
<organism evidence="4 5">
    <name type="scientific">Capsicum annuum</name>
    <name type="common">Capsicum pepper</name>
    <dbReference type="NCBI Taxonomy" id="4072"/>
    <lineage>
        <taxon>Eukaryota</taxon>
        <taxon>Viridiplantae</taxon>
        <taxon>Streptophyta</taxon>
        <taxon>Embryophyta</taxon>
        <taxon>Tracheophyta</taxon>
        <taxon>Spermatophyta</taxon>
        <taxon>Magnoliopsida</taxon>
        <taxon>eudicotyledons</taxon>
        <taxon>Gunneridae</taxon>
        <taxon>Pentapetalae</taxon>
        <taxon>asterids</taxon>
        <taxon>lamiids</taxon>
        <taxon>Solanales</taxon>
        <taxon>Solanaceae</taxon>
        <taxon>Solanoideae</taxon>
        <taxon>Capsiceae</taxon>
        <taxon>Capsicum</taxon>
    </lineage>
</organism>
<keyword evidence="5" id="KW-1185">Reference proteome</keyword>
<evidence type="ECO:0000256" key="2">
    <source>
        <dbReference type="ARBA" id="ARBA00023043"/>
    </source>
</evidence>
<dbReference type="PROSITE" id="PS50297">
    <property type="entry name" value="ANK_REP_REGION"/>
    <property type="match status" value="2"/>
</dbReference>
<protein>
    <submittedName>
        <fullName evidence="4">Uncharacterized protein</fullName>
    </submittedName>
</protein>
<gene>
    <name evidence="4" type="ORF">T459_09442</name>
</gene>
<dbReference type="AlphaFoldDB" id="A0A2G2ZZD4"/>
<evidence type="ECO:0000256" key="3">
    <source>
        <dbReference type="PROSITE-ProRule" id="PRU00023"/>
    </source>
</evidence>
<keyword evidence="1" id="KW-0677">Repeat</keyword>
<dbReference type="EMBL" id="AYRZ02000003">
    <property type="protein sequence ID" value="PHT87336.1"/>
    <property type="molecule type" value="Genomic_DNA"/>
</dbReference>
<comment type="caution">
    <text evidence="4">The sequence shown here is derived from an EMBL/GenBank/DDBJ whole genome shotgun (WGS) entry which is preliminary data.</text>
</comment>
<dbReference type="InterPro" id="IPR002110">
    <property type="entry name" value="Ankyrin_rpt"/>
</dbReference>
<reference evidence="4 5" key="2">
    <citation type="journal article" date="2017" name="Genome Biol.">
        <title>New reference genome sequences of hot pepper reveal the massive evolution of plant disease-resistance genes by retroduplication.</title>
        <authorList>
            <person name="Kim S."/>
            <person name="Park J."/>
            <person name="Yeom S.I."/>
            <person name="Kim Y.M."/>
            <person name="Seo E."/>
            <person name="Kim K.T."/>
            <person name="Kim M.S."/>
            <person name="Lee J.M."/>
            <person name="Cheong K."/>
            <person name="Shin H.S."/>
            <person name="Kim S.B."/>
            <person name="Han K."/>
            <person name="Lee J."/>
            <person name="Park M."/>
            <person name="Lee H.A."/>
            <person name="Lee H.Y."/>
            <person name="Lee Y."/>
            <person name="Oh S."/>
            <person name="Lee J.H."/>
            <person name="Choi E."/>
            <person name="Choi E."/>
            <person name="Lee S.E."/>
            <person name="Jeon J."/>
            <person name="Kim H."/>
            <person name="Choi G."/>
            <person name="Song H."/>
            <person name="Lee J."/>
            <person name="Lee S.C."/>
            <person name="Kwon J.K."/>
            <person name="Lee H.Y."/>
            <person name="Koo N."/>
            <person name="Hong Y."/>
            <person name="Kim R.W."/>
            <person name="Kang W.H."/>
            <person name="Huh J.H."/>
            <person name="Kang B.C."/>
            <person name="Yang T.J."/>
            <person name="Lee Y.H."/>
            <person name="Bennetzen J.L."/>
            <person name="Choi D."/>
        </authorList>
    </citation>
    <scope>NUCLEOTIDE SEQUENCE [LARGE SCALE GENOMIC DNA]</scope>
    <source>
        <strain evidence="5">cv. CM334</strain>
    </source>
</reference>
<dbReference type="Pfam" id="PF12796">
    <property type="entry name" value="Ank_2"/>
    <property type="match status" value="2"/>
</dbReference>
<name>A0A2G2ZZD4_CAPAN</name>
<dbReference type="InterPro" id="IPR036770">
    <property type="entry name" value="Ankyrin_rpt-contain_sf"/>
</dbReference>
<evidence type="ECO:0000256" key="1">
    <source>
        <dbReference type="ARBA" id="ARBA00022737"/>
    </source>
</evidence>
<accession>A0A2G2ZZD4</accession>
<evidence type="ECO:0000313" key="5">
    <source>
        <dbReference type="Proteomes" id="UP000222542"/>
    </source>
</evidence>
<dbReference type="PROSITE" id="PS50088">
    <property type="entry name" value="ANK_REPEAT"/>
    <property type="match status" value="2"/>
</dbReference>
<dbReference type="Gene3D" id="1.25.40.20">
    <property type="entry name" value="Ankyrin repeat-containing domain"/>
    <property type="match status" value="1"/>
</dbReference>
<feature type="repeat" description="ANK" evidence="3">
    <location>
        <begin position="81"/>
        <end position="103"/>
    </location>
</feature>
<dbReference type="Proteomes" id="UP000222542">
    <property type="component" value="Unassembled WGS sequence"/>
</dbReference>
<evidence type="ECO:0000313" key="4">
    <source>
        <dbReference type="EMBL" id="PHT87336.1"/>
    </source>
</evidence>
<dbReference type="OMA" id="RSHRIVQ"/>
<reference evidence="4 5" key="1">
    <citation type="journal article" date="2014" name="Nat. Genet.">
        <title>Genome sequence of the hot pepper provides insights into the evolution of pungency in Capsicum species.</title>
        <authorList>
            <person name="Kim S."/>
            <person name="Park M."/>
            <person name="Yeom S.I."/>
            <person name="Kim Y.M."/>
            <person name="Lee J.M."/>
            <person name="Lee H.A."/>
            <person name="Seo E."/>
            <person name="Choi J."/>
            <person name="Cheong K."/>
            <person name="Kim K.T."/>
            <person name="Jung K."/>
            <person name="Lee G.W."/>
            <person name="Oh S.K."/>
            <person name="Bae C."/>
            <person name="Kim S.B."/>
            <person name="Lee H.Y."/>
            <person name="Kim S.Y."/>
            <person name="Kim M.S."/>
            <person name="Kang B.C."/>
            <person name="Jo Y.D."/>
            <person name="Yang H.B."/>
            <person name="Jeong H.J."/>
            <person name="Kang W.H."/>
            <person name="Kwon J.K."/>
            <person name="Shin C."/>
            <person name="Lim J.Y."/>
            <person name="Park J.H."/>
            <person name="Huh J.H."/>
            <person name="Kim J.S."/>
            <person name="Kim B.D."/>
            <person name="Cohen O."/>
            <person name="Paran I."/>
            <person name="Suh M.C."/>
            <person name="Lee S.B."/>
            <person name="Kim Y.K."/>
            <person name="Shin Y."/>
            <person name="Noh S.J."/>
            <person name="Park J."/>
            <person name="Seo Y.S."/>
            <person name="Kwon S.Y."/>
            <person name="Kim H.A."/>
            <person name="Park J.M."/>
            <person name="Kim H.J."/>
            <person name="Choi S.B."/>
            <person name="Bosland P.W."/>
            <person name="Reeves G."/>
            <person name="Jo S.H."/>
            <person name="Lee B.W."/>
            <person name="Cho H.T."/>
            <person name="Choi H.S."/>
            <person name="Lee M.S."/>
            <person name="Yu Y."/>
            <person name="Do Choi Y."/>
            <person name="Park B.S."/>
            <person name="van Deynze A."/>
            <person name="Ashrafi H."/>
            <person name="Hill T."/>
            <person name="Kim W.T."/>
            <person name="Pai H.S."/>
            <person name="Ahn H.K."/>
            <person name="Yeam I."/>
            <person name="Giovannoni J.J."/>
            <person name="Rose J.K."/>
            <person name="Sorensen I."/>
            <person name="Lee S.J."/>
            <person name="Kim R.W."/>
            <person name="Choi I.Y."/>
            <person name="Choi B.S."/>
            <person name="Lim J.S."/>
            <person name="Lee Y.H."/>
            <person name="Choi D."/>
        </authorList>
    </citation>
    <scope>NUCLEOTIDE SEQUENCE [LARGE SCALE GENOMIC DNA]</scope>
    <source>
        <strain evidence="5">cv. CM334</strain>
    </source>
</reference>